<evidence type="ECO:0000256" key="2">
    <source>
        <dbReference type="ARBA" id="ARBA00011738"/>
    </source>
</evidence>
<evidence type="ECO:0000256" key="1">
    <source>
        <dbReference type="ARBA" id="ARBA00010165"/>
    </source>
</evidence>
<feature type="domain" description="Aminoglycoside phosphotransferase" evidence="8">
    <location>
        <begin position="41"/>
        <end position="284"/>
    </location>
</feature>
<evidence type="ECO:0000256" key="4">
    <source>
        <dbReference type="ARBA" id="ARBA00022679"/>
    </source>
</evidence>
<dbReference type="NCBIfam" id="TIGR01767">
    <property type="entry name" value="MTRK"/>
    <property type="match status" value="1"/>
</dbReference>
<keyword evidence="4" id="KW-0808">Transferase</keyword>
<dbReference type="PANTHER" id="PTHR34273">
    <property type="entry name" value="METHYLTHIORIBOSE KINASE"/>
    <property type="match status" value="1"/>
</dbReference>
<evidence type="ECO:0000256" key="5">
    <source>
        <dbReference type="ARBA" id="ARBA00022741"/>
    </source>
</evidence>
<keyword evidence="10" id="KW-1185">Reference proteome</keyword>
<name>A0ABP7JKC5_9ACTN</name>
<dbReference type="InterPro" id="IPR011009">
    <property type="entry name" value="Kinase-like_dom_sf"/>
</dbReference>
<organism evidence="9 10">
    <name type="scientific">Sphaerisporangium flaviroseum</name>
    <dbReference type="NCBI Taxonomy" id="509199"/>
    <lineage>
        <taxon>Bacteria</taxon>
        <taxon>Bacillati</taxon>
        <taxon>Actinomycetota</taxon>
        <taxon>Actinomycetes</taxon>
        <taxon>Streptosporangiales</taxon>
        <taxon>Streptosporangiaceae</taxon>
        <taxon>Sphaerisporangium</taxon>
    </lineage>
</organism>
<gene>
    <name evidence="9" type="primary">mtnK_2</name>
    <name evidence="9" type="ORF">GCM10022226_82060</name>
</gene>
<dbReference type="InterPro" id="IPR009212">
    <property type="entry name" value="Methylthioribose_kinase"/>
</dbReference>
<dbReference type="GO" id="GO:0016301">
    <property type="term" value="F:kinase activity"/>
    <property type="evidence" value="ECO:0007669"/>
    <property type="project" value="UniProtKB-KW"/>
</dbReference>
<dbReference type="Pfam" id="PF01636">
    <property type="entry name" value="APH"/>
    <property type="match status" value="1"/>
</dbReference>
<comment type="caution">
    <text evidence="9">The sequence shown here is derived from an EMBL/GenBank/DDBJ whole genome shotgun (WGS) entry which is preliminary data.</text>
</comment>
<evidence type="ECO:0000256" key="3">
    <source>
        <dbReference type="ARBA" id="ARBA00012128"/>
    </source>
</evidence>
<dbReference type="EC" id="2.7.1.100" evidence="3"/>
<keyword evidence="5" id="KW-0547">Nucleotide-binding</keyword>
<dbReference type="PANTHER" id="PTHR34273:SF2">
    <property type="entry name" value="METHYLTHIORIBOSE KINASE"/>
    <property type="match status" value="1"/>
</dbReference>
<evidence type="ECO:0000256" key="7">
    <source>
        <dbReference type="ARBA" id="ARBA00022840"/>
    </source>
</evidence>
<evidence type="ECO:0000313" key="10">
    <source>
        <dbReference type="Proteomes" id="UP001500888"/>
    </source>
</evidence>
<evidence type="ECO:0000313" key="9">
    <source>
        <dbReference type="EMBL" id="GAA3846141.1"/>
    </source>
</evidence>
<dbReference type="Gene3D" id="3.30.200.20">
    <property type="entry name" value="Phosphorylase Kinase, domain 1"/>
    <property type="match status" value="1"/>
</dbReference>
<accession>A0ABP7JKC5</accession>
<dbReference type="InterPro" id="IPR002575">
    <property type="entry name" value="Aminoglycoside_PTrfase"/>
</dbReference>
<dbReference type="SUPFAM" id="SSF56112">
    <property type="entry name" value="Protein kinase-like (PK-like)"/>
    <property type="match status" value="1"/>
</dbReference>
<sequence>MTTATGAGRPYELLTAATVPAYLAGRPALASRLDPALVTGVREVGDGNLNLVFVVEAAGVPGLVLKQSLPYVRTDPSWPMTPDRNGFEARALRAHGAVAGAYVPAIYDEDPGRHVIAIEDLSDHRVWRGALNEGARHEGAAADLGRYVARAAFGTSVFGLDALEQKAALASSVNAQLCRITEDLVFTEPYIRHEHNRVPAANEPDVAAYAGDPDVLAAVGAAKLTFMTHAEALIHGDLHTGSVLVRAEEPGTPRSTRAFDSEFAFYGPVGFDVGALWANYALAAARALALGDETHATWVLAQADATWRAFDTQFRELWPGRADPRVSGDAVLERFLAKVRGDAVAAAGAKAARRIIGFAKVSDMETLPEDLRAGAARGVLTAARLLLLEGPSAVARPSGVAALFDRVGGVLAGATGR</sequence>
<comment type="subunit">
    <text evidence="2">Homodimer.</text>
</comment>
<evidence type="ECO:0000256" key="6">
    <source>
        <dbReference type="ARBA" id="ARBA00022777"/>
    </source>
</evidence>
<dbReference type="EMBL" id="BAAAZR010000063">
    <property type="protein sequence ID" value="GAA3846141.1"/>
    <property type="molecule type" value="Genomic_DNA"/>
</dbReference>
<dbReference type="RefSeq" id="WP_344953531.1">
    <property type="nucleotide sequence ID" value="NZ_BAAAZR010000063.1"/>
</dbReference>
<evidence type="ECO:0000259" key="8">
    <source>
        <dbReference type="Pfam" id="PF01636"/>
    </source>
</evidence>
<proteinExistence type="inferred from homology"/>
<protein>
    <recommendedName>
        <fullName evidence="3">S-methyl-5-thioribose kinase</fullName>
        <ecNumber evidence="3">2.7.1.100</ecNumber>
    </recommendedName>
</protein>
<dbReference type="Proteomes" id="UP001500888">
    <property type="component" value="Unassembled WGS sequence"/>
</dbReference>
<comment type="similarity">
    <text evidence="1">Belongs to the methylthioribose kinase family.</text>
</comment>
<dbReference type="PIRSF" id="PIRSF031134">
    <property type="entry name" value="MTRK"/>
    <property type="match status" value="1"/>
</dbReference>
<dbReference type="Gene3D" id="3.90.1200.10">
    <property type="match status" value="1"/>
</dbReference>
<keyword evidence="6 9" id="KW-0418">Kinase</keyword>
<keyword evidence="7" id="KW-0067">ATP-binding</keyword>
<reference evidence="10" key="1">
    <citation type="journal article" date="2019" name="Int. J. Syst. Evol. Microbiol.">
        <title>The Global Catalogue of Microorganisms (GCM) 10K type strain sequencing project: providing services to taxonomists for standard genome sequencing and annotation.</title>
        <authorList>
            <consortium name="The Broad Institute Genomics Platform"/>
            <consortium name="The Broad Institute Genome Sequencing Center for Infectious Disease"/>
            <person name="Wu L."/>
            <person name="Ma J."/>
        </authorList>
    </citation>
    <scope>NUCLEOTIDE SEQUENCE [LARGE SCALE GENOMIC DNA]</scope>
    <source>
        <strain evidence="10">JCM 16908</strain>
    </source>
</reference>